<dbReference type="EMBL" id="SPVG01000181">
    <property type="protein sequence ID" value="TFW18569.1"/>
    <property type="molecule type" value="Genomic_DNA"/>
</dbReference>
<dbReference type="AlphaFoldDB" id="A0A4Y9SF64"/>
<accession>A0A4Y9SF64</accession>
<name>A0A4Y9SF64_9BURK</name>
<proteinExistence type="predicted"/>
<protein>
    <submittedName>
        <fullName evidence="1">Uncharacterized protein</fullName>
    </submittedName>
</protein>
<dbReference type="OrthoDB" id="7004036at2"/>
<organism evidence="1 2">
    <name type="scientific">Duganella callida</name>
    <dbReference type="NCBI Taxonomy" id="2561932"/>
    <lineage>
        <taxon>Bacteria</taxon>
        <taxon>Pseudomonadati</taxon>
        <taxon>Pseudomonadota</taxon>
        <taxon>Betaproteobacteria</taxon>
        <taxon>Burkholderiales</taxon>
        <taxon>Oxalobacteraceae</taxon>
        <taxon>Telluria group</taxon>
        <taxon>Duganella</taxon>
    </lineage>
</organism>
<evidence type="ECO:0000313" key="1">
    <source>
        <dbReference type="EMBL" id="TFW18569.1"/>
    </source>
</evidence>
<dbReference type="Proteomes" id="UP000297729">
    <property type="component" value="Unassembled WGS sequence"/>
</dbReference>
<keyword evidence="2" id="KW-1185">Reference proteome</keyword>
<gene>
    <name evidence="1" type="ORF">E4L98_18005</name>
</gene>
<dbReference type="RefSeq" id="WP_135202929.1">
    <property type="nucleotide sequence ID" value="NZ_SPVG01000181.1"/>
</dbReference>
<comment type="caution">
    <text evidence="1">The sequence shown here is derived from an EMBL/GenBank/DDBJ whole genome shotgun (WGS) entry which is preliminary data.</text>
</comment>
<sequence length="93" mass="10346">MGAIDAAYLSAQHIVVKGDLVHAQRVTDKAGEHLLVLSRKSGRSPSQPSDQEEYHELTAVYYGRKEDRWQTEWSVRDMVDCPPLGGHSGKKAV</sequence>
<reference evidence="1 2" key="1">
    <citation type="submission" date="2019-03" db="EMBL/GenBank/DDBJ databases">
        <title>Draft Genome Sequence of Duganella callidus sp. nov., a Novel Duganella Species Isolated from Cultivated Soil.</title>
        <authorList>
            <person name="Raths R."/>
            <person name="Peta V."/>
            <person name="Bucking H."/>
        </authorList>
    </citation>
    <scope>NUCLEOTIDE SEQUENCE [LARGE SCALE GENOMIC DNA]</scope>
    <source>
        <strain evidence="1 2">DN04</strain>
    </source>
</reference>
<evidence type="ECO:0000313" key="2">
    <source>
        <dbReference type="Proteomes" id="UP000297729"/>
    </source>
</evidence>